<dbReference type="PATRIC" id="fig|726.54.peg.969"/>
<sequence>MALRVYAMAQKGDLNGKGTLISADVIDLRSHRLTNSGTIAGRKLTLLNTESLFNAGTITGDKVGINTTNNFDNIGGKVEAERALLVDVGGDLNHESTTMTTKVDLSHFQRSETTLARKALFHVKGEDGQLQLSSNNLNAKGADIINDGNGSTLVQTKNNVNLTALSVGFDERGGGEEEIAAIKTELALSQSGKLENRFNKEVMDNYSTRVR</sequence>
<name>A0A0M3G6Y2_HAEHA</name>
<proteinExistence type="predicted"/>
<comment type="caution">
    <text evidence="1">The sequence shown here is derived from an EMBL/GenBank/DDBJ whole genome shotgun (WGS) entry which is preliminary data.</text>
</comment>
<dbReference type="Proteomes" id="UP000034750">
    <property type="component" value="Unassembled WGS sequence"/>
</dbReference>
<protein>
    <submittedName>
        <fullName evidence="1">Uncharacterized protein</fullName>
    </submittedName>
</protein>
<dbReference type="EMBL" id="LCTK01000021">
    <property type="protein sequence ID" value="KKZ58687.1"/>
    <property type="molecule type" value="Genomic_DNA"/>
</dbReference>
<accession>A0A0M3G6Y2</accession>
<gene>
    <name evidence="1" type="ORF">AAX18_04850</name>
</gene>
<evidence type="ECO:0000313" key="1">
    <source>
        <dbReference type="EMBL" id="KKZ58687.1"/>
    </source>
</evidence>
<reference evidence="1 2" key="1">
    <citation type="submission" date="2015-05" db="EMBL/GenBank/DDBJ databases">
        <title>Comparative analyses of the lipooligosaccharides from nottypeable Haemophilus influenzae and Haemophilus haemolyticus.</title>
        <authorList>
            <person name="Post D.M.B."/>
            <person name="Ketterer M.R."/>
            <person name="Coffin J.E."/>
            <person name="Reinders L.M."/>
            <person name="Munson R.S.Jr."/>
            <person name="Bair T.B."/>
            <person name="Murphy T.F."/>
            <person name="Foster E."/>
            <person name="Gibson B.W."/>
            <person name="Apicella M.A."/>
        </authorList>
    </citation>
    <scope>NUCLEOTIDE SEQUENCE [LARGE SCALE GENOMIC DNA]</scope>
    <source>
        <strain evidence="1 2">11P18</strain>
    </source>
</reference>
<evidence type="ECO:0000313" key="2">
    <source>
        <dbReference type="Proteomes" id="UP000034750"/>
    </source>
</evidence>
<organism evidence="1 2">
    <name type="scientific">Haemophilus haemolyticus</name>
    <dbReference type="NCBI Taxonomy" id="726"/>
    <lineage>
        <taxon>Bacteria</taxon>
        <taxon>Pseudomonadati</taxon>
        <taxon>Pseudomonadota</taxon>
        <taxon>Gammaproteobacteria</taxon>
        <taxon>Pasteurellales</taxon>
        <taxon>Pasteurellaceae</taxon>
        <taxon>Haemophilus</taxon>
    </lineage>
</organism>
<dbReference type="AlphaFoldDB" id="A0A0M3G6Y2"/>
<dbReference type="RefSeq" id="WP_046953144.1">
    <property type="nucleotide sequence ID" value="NZ_LCTK01000021.1"/>
</dbReference>